<dbReference type="Gene3D" id="3.30.70.1430">
    <property type="entry name" value="Multidrug efflux transporter AcrB pore domain"/>
    <property type="match status" value="2"/>
</dbReference>
<feature type="transmembrane region" description="Helical" evidence="2">
    <location>
        <begin position="967"/>
        <end position="987"/>
    </location>
</feature>
<keyword evidence="2" id="KW-0812">Transmembrane</keyword>
<comment type="caution">
    <text evidence="3">The sequence shown here is derived from an EMBL/GenBank/DDBJ whole genome shotgun (WGS) entry which is preliminary data.</text>
</comment>
<dbReference type="PANTHER" id="PTHR32063:SF0">
    <property type="entry name" value="SWARMING MOTILITY PROTEIN SWRC"/>
    <property type="match status" value="1"/>
</dbReference>
<dbReference type="Pfam" id="PF00873">
    <property type="entry name" value="ACR_tran"/>
    <property type="match status" value="1"/>
</dbReference>
<dbReference type="Gene3D" id="1.20.1640.10">
    <property type="entry name" value="Multidrug efflux transporter AcrB transmembrane domain"/>
    <property type="match status" value="2"/>
</dbReference>
<dbReference type="SUPFAM" id="SSF82714">
    <property type="entry name" value="Multidrug efflux transporter AcrB TolC docking domain, DN and DC subdomains"/>
    <property type="match status" value="2"/>
</dbReference>
<organism evidence="3 4">
    <name type="scientific">Varunaivibrio sulfuroxidans</name>
    <dbReference type="NCBI Taxonomy" id="1773489"/>
    <lineage>
        <taxon>Bacteria</taxon>
        <taxon>Pseudomonadati</taxon>
        <taxon>Pseudomonadota</taxon>
        <taxon>Alphaproteobacteria</taxon>
        <taxon>Rhodospirillales</taxon>
        <taxon>Magnetovibrionaceae</taxon>
        <taxon>Varunaivibrio</taxon>
    </lineage>
</organism>
<sequence>MKALIDAAFSRSRTVIATLVLLLIAGTVAFVEIPKEAEPDIKIPYIIVGITHEGISPEDAERLLLRPIEQEVRSVEGLKEMRSRAYQGGASIVLEFEAGFNADKALRDTRDRVDTAKSKLPDGTDDPTVKEINISLFPVVVATLSGDLPERALLKLGRDLKDRIEGLTPVLEANIAGDRTEQIEIVIDPARVESYGLSPDQAAALVRSSNLLVAAGFQDTGHGRFSLKVPGLLETLGDIAALPVKVKGDAVVRLGDIADIRRSYKDPTSFARVNGRPTVALEISKRLGANIIDTVNQVHAAINAESKNWPANVRRAVHIGYSQDKSKQVKTWLNDLKNNVLSAIVLVMVVVIAALGVRSSILVGISIPGSFLSGILVIAMFGMTLNTVVLFALILSVGMLVDGAIVVTEFADRKMTEGETRKVAYAMAAKRMAWPIIASTATTLAAFLPLMFWPGIVGEFMKYLPITLVIVLSASLVMALIFVPTLGAYIGKPGAASQAAMRAIAGGESGHLEDVGGFTGWYLDVLRRALRRPAWVLAAAVAVLVGVQVAYGFFGKGVEFFPNVEPEVEQVLVRARGNLSIYEQDALMRKVENRIFGVAGVRSVYTRTGAGSGGAANNAPEDTIGTIFIEFKDWDKRPPVQQIQDAITARTKDIAGIVIDQVKRQTGPQVGKPIQIQFSSRFPELLPDAVKKTRAFMAGMDGLMNIEDSRPLPGIDWVFKVDRGQAAKFGVTISQIGSAIRMASTGVKLGSYRPNDSDDEIDIRARYPARDRTLSELDHIRLETGGGAVPLSNFVTRVAEPRVSTLSRVDAKRVLTIKADVREGVLASAKLKTLRAWVAKAGFDPRVDITFKGEDKDQKDASAFLKKAFAVALFIMAIILVTQFNSFYSAFLILSAVIMSTIGVFIGLLVTGHPFGIVMSGIGVIALAGIVVNNNIVLIDTFDHLSTTTASAMDAILRTGAQRLRPVMLTSITTILGLLPMVFRVNIDFMARDVSVGAPSTQMWSQLSIAIVFGLTFSTVLTLVVTPSALMVRANVRAWRERRRRDKAIKNGTGGASEDRGTPTP</sequence>
<feature type="transmembrane region" description="Helical" evidence="2">
    <location>
        <begin position="362"/>
        <end position="382"/>
    </location>
</feature>
<dbReference type="SUPFAM" id="SSF82693">
    <property type="entry name" value="Multidrug efflux transporter AcrB pore domain, PN1, PN2, PC1 and PC2 subdomains"/>
    <property type="match status" value="3"/>
</dbReference>
<feature type="region of interest" description="Disordered" evidence="1">
    <location>
        <begin position="1044"/>
        <end position="1065"/>
    </location>
</feature>
<feature type="transmembrane region" description="Helical" evidence="2">
    <location>
        <begin position="340"/>
        <end position="357"/>
    </location>
</feature>
<keyword evidence="2" id="KW-0472">Membrane</keyword>
<feature type="transmembrane region" description="Helical" evidence="2">
    <location>
        <begin position="534"/>
        <end position="554"/>
    </location>
</feature>
<dbReference type="SUPFAM" id="SSF82866">
    <property type="entry name" value="Multidrug efflux transporter AcrB transmembrane domain"/>
    <property type="match status" value="2"/>
</dbReference>
<evidence type="ECO:0000313" key="4">
    <source>
        <dbReference type="Proteomes" id="UP000295304"/>
    </source>
</evidence>
<feature type="transmembrane region" description="Helical" evidence="2">
    <location>
        <begin position="915"/>
        <end position="932"/>
    </location>
</feature>
<evidence type="ECO:0000256" key="2">
    <source>
        <dbReference type="SAM" id="Phobius"/>
    </source>
</evidence>
<dbReference type="Gene3D" id="3.30.70.1320">
    <property type="entry name" value="Multidrug efflux transporter AcrB pore domain like"/>
    <property type="match status" value="1"/>
</dbReference>
<dbReference type="RefSeq" id="WP_132938693.1">
    <property type="nucleotide sequence ID" value="NZ_CP119676.1"/>
</dbReference>
<keyword evidence="2" id="KW-1133">Transmembrane helix</keyword>
<feature type="transmembrane region" description="Helical" evidence="2">
    <location>
        <begin position="864"/>
        <end position="881"/>
    </location>
</feature>
<proteinExistence type="predicted"/>
<feature type="transmembrane region" description="Helical" evidence="2">
    <location>
        <begin position="432"/>
        <end position="457"/>
    </location>
</feature>
<reference evidence="3 4" key="1">
    <citation type="submission" date="2019-03" db="EMBL/GenBank/DDBJ databases">
        <title>Genomic Encyclopedia of Type Strains, Phase IV (KMG-IV): sequencing the most valuable type-strain genomes for metagenomic binning, comparative biology and taxonomic classification.</title>
        <authorList>
            <person name="Goeker M."/>
        </authorList>
    </citation>
    <scope>NUCLEOTIDE SEQUENCE [LARGE SCALE GENOMIC DNA]</scope>
    <source>
        <strain evidence="3 4">DSM 101688</strain>
    </source>
</reference>
<evidence type="ECO:0000256" key="1">
    <source>
        <dbReference type="SAM" id="MobiDB-lite"/>
    </source>
</evidence>
<evidence type="ECO:0000313" key="3">
    <source>
        <dbReference type="EMBL" id="TCS62941.1"/>
    </source>
</evidence>
<dbReference type="InterPro" id="IPR027463">
    <property type="entry name" value="AcrB_DN_DC_subdom"/>
</dbReference>
<feature type="transmembrane region" description="Helical" evidence="2">
    <location>
        <begin position="888"/>
        <end position="909"/>
    </location>
</feature>
<dbReference type="GO" id="GO:0042910">
    <property type="term" value="F:xenobiotic transmembrane transporter activity"/>
    <property type="evidence" value="ECO:0007669"/>
    <property type="project" value="TreeGrafter"/>
</dbReference>
<dbReference type="GO" id="GO:0005886">
    <property type="term" value="C:plasma membrane"/>
    <property type="evidence" value="ECO:0007669"/>
    <property type="project" value="TreeGrafter"/>
</dbReference>
<keyword evidence="4" id="KW-1185">Reference proteome</keyword>
<dbReference type="AlphaFoldDB" id="A0A4V2UNQ7"/>
<dbReference type="InterPro" id="IPR001036">
    <property type="entry name" value="Acrflvin-R"/>
</dbReference>
<name>A0A4V2UNQ7_9PROT</name>
<dbReference type="PRINTS" id="PR00702">
    <property type="entry name" value="ACRIFLAVINRP"/>
</dbReference>
<accession>A0A4V2UNQ7</accession>
<dbReference type="EMBL" id="SLZW01000004">
    <property type="protein sequence ID" value="TCS62941.1"/>
    <property type="molecule type" value="Genomic_DNA"/>
</dbReference>
<feature type="transmembrane region" description="Helical" evidence="2">
    <location>
        <begin position="388"/>
        <end position="411"/>
    </location>
</feature>
<feature type="transmembrane region" description="Helical" evidence="2">
    <location>
        <begin position="463"/>
        <end position="483"/>
    </location>
</feature>
<dbReference type="Gene3D" id="3.30.2090.10">
    <property type="entry name" value="Multidrug efflux transporter AcrB TolC docking domain, DN and DC subdomains"/>
    <property type="match status" value="2"/>
</dbReference>
<dbReference type="OrthoDB" id="9798415at2"/>
<dbReference type="PANTHER" id="PTHR32063">
    <property type="match status" value="1"/>
</dbReference>
<protein>
    <submittedName>
        <fullName evidence="3">Multidrug efflux pump</fullName>
    </submittedName>
</protein>
<dbReference type="Proteomes" id="UP000295304">
    <property type="component" value="Unassembled WGS sequence"/>
</dbReference>
<dbReference type="Gene3D" id="3.30.70.1440">
    <property type="entry name" value="Multidrug efflux transporter AcrB pore domain"/>
    <property type="match status" value="1"/>
</dbReference>
<gene>
    <name evidence="3" type="ORF">EDD55_10430</name>
</gene>
<feature type="transmembrane region" description="Helical" evidence="2">
    <location>
        <begin position="1007"/>
        <end position="1036"/>
    </location>
</feature>